<comment type="caution">
    <text evidence="13">The sequence shown here is derived from an EMBL/GenBank/DDBJ whole genome shotgun (WGS) entry which is preliminary data.</text>
</comment>
<evidence type="ECO:0000313" key="14">
    <source>
        <dbReference type="Proteomes" id="UP000324632"/>
    </source>
</evidence>
<name>A0A5A9NV11_9TELE</name>
<dbReference type="Gene3D" id="6.10.140.60">
    <property type="match status" value="1"/>
</dbReference>
<comment type="similarity">
    <text evidence="2 10">Belongs to the peptidase A1 family.</text>
</comment>
<evidence type="ECO:0000256" key="8">
    <source>
        <dbReference type="ARBA" id="ARBA00023157"/>
    </source>
</evidence>
<dbReference type="GO" id="GO:0004190">
    <property type="term" value="F:aspartic-type endopeptidase activity"/>
    <property type="evidence" value="ECO:0007669"/>
    <property type="project" value="UniProtKB-KW"/>
</dbReference>
<dbReference type="FunFam" id="2.40.70.10:FF:000008">
    <property type="entry name" value="Cathepsin D"/>
    <property type="match status" value="1"/>
</dbReference>
<dbReference type="Pfam" id="PF00026">
    <property type="entry name" value="Asp"/>
    <property type="match status" value="2"/>
</dbReference>
<dbReference type="PANTHER" id="PTHR47966:SF22">
    <property type="entry name" value="PEPSIN A-3-RELATED"/>
    <property type="match status" value="1"/>
</dbReference>
<evidence type="ECO:0000313" key="13">
    <source>
        <dbReference type="EMBL" id="KAA0714044.1"/>
    </source>
</evidence>
<dbReference type="Gene3D" id="2.60.40.1960">
    <property type="match status" value="1"/>
</dbReference>
<feature type="disulfide bond" evidence="9">
    <location>
        <begin position="99"/>
        <end position="104"/>
    </location>
</feature>
<dbReference type="GO" id="GO:0006508">
    <property type="term" value="P:proteolysis"/>
    <property type="evidence" value="ECO:0007669"/>
    <property type="project" value="UniProtKB-KW"/>
</dbReference>
<proteinExistence type="inferred from homology"/>
<evidence type="ECO:0000256" key="6">
    <source>
        <dbReference type="ARBA" id="ARBA00022757"/>
    </source>
</evidence>
<dbReference type="EC" id="3.4.23.1" evidence="3"/>
<keyword evidence="4 10" id="KW-0645">Protease</keyword>
<organism evidence="13 14">
    <name type="scientific">Triplophysa tibetana</name>
    <dbReference type="NCBI Taxonomy" id="1572043"/>
    <lineage>
        <taxon>Eukaryota</taxon>
        <taxon>Metazoa</taxon>
        <taxon>Chordata</taxon>
        <taxon>Craniata</taxon>
        <taxon>Vertebrata</taxon>
        <taxon>Euteleostomi</taxon>
        <taxon>Actinopterygii</taxon>
        <taxon>Neopterygii</taxon>
        <taxon>Teleostei</taxon>
        <taxon>Ostariophysi</taxon>
        <taxon>Cypriniformes</taxon>
        <taxon>Nemacheilidae</taxon>
        <taxon>Triplophysa</taxon>
    </lineage>
</organism>
<feature type="domain" description="Peptidase A1" evidence="12">
    <location>
        <begin position="68"/>
        <end position="272"/>
    </location>
</feature>
<dbReference type="GO" id="GO:0007586">
    <property type="term" value="P:digestion"/>
    <property type="evidence" value="ECO:0007669"/>
    <property type="project" value="UniProtKB-KW"/>
</dbReference>
<dbReference type="InterPro" id="IPR021109">
    <property type="entry name" value="Peptidase_aspartic_dom_sf"/>
</dbReference>
<evidence type="ECO:0000256" key="4">
    <source>
        <dbReference type="ARBA" id="ARBA00022670"/>
    </source>
</evidence>
<keyword evidence="6" id="KW-0222">Digestion</keyword>
<evidence type="ECO:0000256" key="10">
    <source>
        <dbReference type="RuleBase" id="RU000454"/>
    </source>
</evidence>
<keyword evidence="11" id="KW-0732">Signal</keyword>
<keyword evidence="7 10" id="KW-0378">Hydrolase</keyword>
<dbReference type="SUPFAM" id="SSF50630">
    <property type="entry name" value="Acid proteases"/>
    <property type="match status" value="1"/>
</dbReference>
<dbReference type="InterPro" id="IPR001461">
    <property type="entry name" value="Aspartic_peptidase_A1"/>
</dbReference>
<feature type="signal peptide" evidence="11">
    <location>
        <begin position="1"/>
        <end position="16"/>
    </location>
</feature>
<dbReference type="PROSITE" id="PS00141">
    <property type="entry name" value="ASP_PROTEASE"/>
    <property type="match status" value="2"/>
</dbReference>
<dbReference type="Proteomes" id="UP000324632">
    <property type="component" value="Chromosome 12"/>
</dbReference>
<gene>
    <name evidence="13" type="ORF">E1301_Tti017511</name>
</gene>
<evidence type="ECO:0000256" key="9">
    <source>
        <dbReference type="PIRSR" id="PIRSR601461-2"/>
    </source>
</evidence>
<keyword evidence="5 10" id="KW-0064">Aspartyl protease</keyword>
<evidence type="ECO:0000256" key="1">
    <source>
        <dbReference type="ARBA" id="ARBA00002318"/>
    </source>
</evidence>
<dbReference type="EMBL" id="SOYY01000012">
    <property type="protein sequence ID" value="KAA0714044.1"/>
    <property type="molecule type" value="Genomic_DNA"/>
</dbReference>
<evidence type="ECO:0000256" key="3">
    <source>
        <dbReference type="ARBA" id="ARBA00011924"/>
    </source>
</evidence>
<dbReference type="Gene3D" id="2.40.70.10">
    <property type="entry name" value="Acid Proteases"/>
    <property type="match status" value="4"/>
</dbReference>
<keyword evidence="14" id="KW-1185">Reference proteome</keyword>
<evidence type="ECO:0000256" key="5">
    <source>
        <dbReference type="ARBA" id="ARBA00022750"/>
    </source>
</evidence>
<dbReference type="PROSITE" id="PS51767">
    <property type="entry name" value="PEPTIDASE_A1"/>
    <property type="match status" value="1"/>
</dbReference>
<evidence type="ECO:0000256" key="11">
    <source>
        <dbReference type="SAM" id="SignalP"/>
    </source>
</evidence>
<sequence length="272" mass="29432">MKTLLALCALVVLSECFRIPLIKGKTAREKLLEKGLWEAYRQKYPYNPQIKFTQNGAQSMTNDADLAYYGAISIGTPAQSFLVIFDTGSSNLWVPSIYCSSQACYNHQTFNPTKSATFQWGQGNLTIQYGTGSMTGYLGYDTVVTGSVVLFGEIDSSYYSGALNWIPLSSKTYWQISMDSVTINGQVVACSGGCQAIIDTGTSLLVGPASDINNMNSWVGASTSQNGDSGSSCYTGFSGGQDSLWILGDVFIRQYYTVFNRQTNSVGLATAV</sequence>
<dbReference type="InterPro" id="IPR001969">
    <property type="entry name" value="Aspartic_peptidase_AS"/>
</dbReference>
<protein>
    <recommendedName>
        <fullName evidence="3">pepsin A</fullName>
        <ecNumber evidence="3">3.4.23.1</ecNumber>
    </recommendedName>
</protein>
<feature type="chain" id="PRO_5022777048" description="pepsin A" evidence="11">
    <location>
        <begin position="17"/>
        <end position="272"/>
    </location>
</feature>
<dbReference type="PRINTS" id="PR00792">
    <property type="entry name" value="PEPSIN"/>
</dbReference>
<dbReference type="InterPro" id="IPR012848">
    <property type="entry name" value="Aspartic_peptidase_N"/>
</dbReference>
<evidence type="ECO:0000259" key="12">
    <source>
        <dbReference type="PROSITE" id="PS51767"/>
    </source>
</evidence>
<dbReference type="InterPro" id="IPR033121">
    <property type="entry name" value="PEPTIDASE_A1"/>
</dbReference>
<comment type="function">
    <text evidence="1">Shows particularly broad specificity; although bonds involving phenylalanine and leucine are preferred, many others are also cleaved to some extent.</text>
</comment>
<reference evidence="13 14" key="1">
    <citation type="journal article" date="2019" name="Mol. Ecol. Resour.">
        <title>Chromosome-level genome assembly of Triplophysa tibetana, a fish adapted to the harsh high-altitude environment of the Tibetan Plateau.</title>
        <authorList>
            <person name="Yang X."/>
            <person name="Liu H."/>
            <person name="Ma Z."/>
            <person name="Zou Y."/>
            <person name="Zou M."/>
            <person name="Mao Y."/>
            <person name="Li X."/>
            <person name="Wang H."/>
            <person name="Chen T."/>
            <person name="Wang W."/>
            <person name="Yang R."/>
        </authorList>
    </citation>
    <scope>NUCLEOTIDE SEQUENCE [LARGE SCALE GENOMIC DNA]</scope>
    <source>
        <strain evidence="13">TTIB1903HZAU</strain>
        <tissue evidence="13">Muscle</tissue>
    </source>
</reference>
<evidence type="ECO:0000256" key="2">
    <source>
        <dbReference type="ARBA" id="ARBA00007447"/>
    </source>
</evidence>
<dbReference type="Pfam" id="PF07966">
    <property type="entry name" value="A1_Propeptide"/>
    <property type="match status" value="1"/>
</dbReference>
<dbReference type="PANTHER" id="PTHR47966">
    <property type="entry name" value="BETA-SITE APP-CLEAVING ENZYME, ISOFORM A-RELATED"/>
    <property type="match status" value="1"/>
</dbReference>
<evidence type="ECO:0000256" key="7">
    <source>
        <dbReference type="ARBA" id="ARBA00022801"/>
    </source>
</evidence>
<accession>A0A5A9NV11</accession>
<keyword evidence="8 9" id="KW-1015">Disulfide bond</keyword>
<dbReference type="AlphaFoldDB" id="A0A5A9NV11"/>